<feature type="compositionally biased region" description="Acidic residues" evidence="1">
    <location>
        <begin position="42"/>
        <end position="53"/>
    </location>
</feature>
<proteinExistence type="predicted"/>
<evidence type="ECO:0000313" key="2">
    <source>
        <dbReference type="EMBL" id="TGO88504.1"/>
    </source>
</evidence>
<gene>
    <name evidence="2" type="ORF">BPOR_0158g00040</name>
</gene>
<feature type="compositionally biased region" description="Low complexity" evidence="1">
    <location>
        <begin position="32"/>
        <end position="41"/>
    </location>
</feature>
<dbReference type="STRING" id="87229.A0A4Z1KVC7"/>
<dbReference type="Proteomes" id="UP000297280">
    <property type="component" value="Unassembled WGS sequence"/>
</dbReference>
<evidence type="ECO:0000313" key="3">
    <source>
        <dbReference type="Proteomes" id="UP000297280"/>
    </source>
</evidence>
<sequence>MISSGAPGYVLKLALLETDLEDTDSSVASNYSKSLYSGSESSDSEDDEDTVDNEEAHELEILYLGNKNLGEDAPRVSLQIFDTTMQEKTPIFHVRNTYFTRELCCSTYRSCHIFVKTRFSSCGEFDGRPIESEPKMNLSLQVSTHHLSSRKTAGSPPRLLFKINVPLGESSSMSISRLSYTLTWTDRELFFVTRGEELIVMRIPLFKGADDKTAPVCYTQNPIYLPRFAESRNVYYFPPSKSKEKDKSKGKEEFEKLSSDHILQFHLKD</sequence>
<protein>
    <submittedName>
        <fullName evidence="2">Uncharacterized protein</fullName>
    </submittedName>
</protein>
<organism evidence="2 3">
    <name type="scientific">Botrytis porri</name>
    <dbReference type="NCBI Taxonomy" id="87229"/>
    <lineage>
        <taxon>Eukaryota</taxon>
        <taxon>Fungi</taxon>
        <taxon>Dikarya</taxon>
        <taxon>Ascomycota</taxon>
        <taxon>Pezizomycotina</taxon>
        <taxon>Leotiomycetes</taxon>
        <taxon>Helotiales</taxon>
        <taxon>Sclerotiniaceae</taxon>
        <taxon>Botrytis</taxon>
    </lineage>
</organism>
<accession>A0A4Z1KVC7</accession>
<keyword evidence="3" id="KW-1185">Reference proteome</keyword>
<feature type="region of interest" description="Disordered" evidence="1">
    <location>
        <begin position="30"/>
        <end position="53"/>
    </location>
</feature>
<dbReference type="EMBL" id="PQXO01000158">
    <property type="protein sequence ID" value="TGO88504.1"/>
    <property type="molecule type" value="Genomic_DNA"/>
</dbReference>
<name>A0A4Z1KVC7_9HELO</name>
<comment type="caution">
    <text evidence="2">The sequence shown here is derived from an EMBL/GenBank/DDBJ whole genome shotgun (WGS) entry which is preliminary data.</text>
</comment>
<reference evidence="2 3" key="1">
    <citation type="submission" date="2017-12" db="EMBL/GenBank/DDBJ databases">
        <title>Comparative genomics of Botrytis spp.</title>
        <authorList>
            <person name="Valero-Jimenez C.A."/>
            <person name="Tapia P."/>
            <person name="Veloso J."/>
            <person name="Silva-Moreno E."/>
            <person name="Staats M."/>
            <person name="Valdes J.H."/>
            <person name="Van Kan J.A.L."/>
        </authorList>
    </citation>
    <scope>NUCLEOTIDE SEQUENCE [LARGE SCALE GENOMIC DNA]</scope>
    <source>
        <strain evidence="2 3">MUCL3349</strain>
    </source>
</reference>
<dbReference type="AlphaFoldDB" id="A0A4Z1KVC7"/>
<evidence type="ECO:0000256" key="1">
    <source>
        <dbReference type="SAM" id="MobiDB-lite"/>
    </source>
</evidence>